<comment type="caution">
    <text evidence="1">The sequence shown here is derived from an EMBL/GenBank/DDBJ whole genome shotgun (WGS) entry which is preliminary data.</text>
</comment>
<proteinExistence type="predicted"/>
<organism evidence="1 2">
    <name type="scientific">Bauhinia variegata</name>
    <name type="common">Purple orchid tree</name>
    <name type="synonym">Phanera variegata</name>
    <dbReference type="NCBI Taxonomy" id="167791"/>
    <lineage>
        <taxon>Eukaryota</taxon>
        <taxon>Viridiplantae</taxon>
        <taxon>Streptophyta</taxon>
        <taxon>Embryophyta</taxon>
        <taxon>Tracheophyta</taxon>
        <taxon>Spermatophyta</taxon>
        <taxon>Magnoliopsida</taxon>
        <taxon>eudicotyledons</taxon>
        <taxon>Gunneridae</taxon>
        <taxon>Pentapetalae</taxon>
        <taxon>rosids</taxon>
        <taxon>fabids</taxon>
        <taxon>Fabales</taxon>
        <taxon>Fabaceae</taxon>
        <taxon>Cercidoideae</taxon>
        <taxon>Cercideae</taxon>
        <taxon>Bauhiniinae</taxon>
        <taxon>Bauhinia</taxon>
    </lineage>
</organism>
<keyword evidence="2" id="KW-1185">Reference proteome</keyword>
<dbReference type="Proteomes" id="UP000828941">
    <property type="component" value="Chromosome 8"/>
</dbReference>
<evidence type="ECO:0000313" key="1">
    <source>
        <dbReference type="EMBL" id="KAI4328008.1"/>
    </source>
</evidence>
<dbReference type="EMBL" id="CM039433">
    <property type="protein sequence ID" value="KAI4328008.1"/>
    <property type="molecule type" value="Genomic_DNA"/>
</dbReference>
<sequence length="951" mass="108958">MAESPVLFLLDKLTSMLQEEMQLLKGVRTDVKYIKDELERNKAILRIADDLEDQDPELKVWVKQVRDVAHDMEDAIDEFTLRLVDHHHGHGSTSSLHRFSNAIKNVKARHRIASDIQDIKTRVDTISQNRRDKNEPGSSSSHPVAPKLDSQGYALLLEEADLVGIDNPKKQLIDLLFKEEPGLVVVPICGMGGLGKTTLAKQVYEDPTVKKRFRMLAWVTVSQSFKLDELLKDLVRQLYKVIGKPAPIEVNKMKSDQLRVVIKNLLQLNRYLIVLDDVWRVNVWDAIKHALPNNSYGSRILLTTRKKDVASSSCTELHDKTHNKEFLSSEEAWSLFIRKTFKGNSCPSHLEDVCRSILKRCGGLPLAIVAISGALATKDKSNIEEWQVVSKSFGSEIEGNDQLKDMEKVLSLSFNDLPYYLKSCMLYLSIFPELYAIDHMRLIRLWIAEGFVNGEEARTPEEVAESYLKELLNRSLIQVVEKSSDGRMKTCRVHDLLREIINLKSKDQNFATIAKDQDIIWPERVRRLSVVNTLQNIQQNKTTFQLRSLLLFGLLDSLDHFSIAALFPQGYRLLKVLDLQDAPLELFPDEIVNLYHLKYLSLKNTKVKRIPGSIKKLQNLETLDLKHSYVSELPAEIMELHRLRHLLVYRYEVESYAHFHSRYGFKVSASIGCMQSLQKLCFIEADDERSQALMIDLGKLTQLRRLGIRKMRQEDGPALCSSIEKMTNLRSLSITSIEDYEIIDIQHISKPPQYLQRLYLSGRLEKLPEWLPSLKNLVRVYLKWSRLKEDPLVFLQGLPNLIHLELLKVYVGETLRFKAEGFPSLKLLGLDDLDGMKCMIVEEGAMPGLKRLIIQRCESLKEVPSGIEHLTKLKSIEFFDMPDELIDALRPNGGKDNWRVAHVPVVYSTYWSSGGWDVYSLETLGERDKASSSSSHTAAMRSLQLRTLWKV</sequence>
<protein>
    <submittedName>
        <fullName evidence="1">Uncharacterized protein</fullName>
    </submittedName>
</protein>
<reference evidence="1 2" key="1">
    <citation type="journal article" date="2022" name="DNA Res.">
        <title>Chromosomal-level genome assembly of the orchid tree Bauhinia variegata (Leguminosae; Cercidoideae) supports the allotetraploid origin hypothesis of Bauhinia.</title>
        <authorList>
            <person name="Zhong Y."/>
            <person name="Chen Y."/>
            <person name="Zheng D."/>
            <person name="Pang J."/>
            <person name="Liu Y."/>
            <person name="Luo S."/>
            <person name="Meng S."/>
            <person name="Qian L."/>
            <person name="Wei D."/>
            <person name="Dai S."/>
            <person name="Zhou R."/>
        </authorList>
    </citation>
    <scope>NUCLEOTIDE SEQUENCE [LARGE SCALE GENOMIC DNA]</scope>
    <source>
        <strain evidence="1">BV-YZ2020</strain>
    </source>
</reference>
<evidence type="ECO:0000313" key="2">
    <source>
        <dbReference type="Proteomes" id="UP000828941"/>
    </source>
</evidence>
<gene>
    <name evidence="1" type="ORF">L6164_020406</name>
</gene>
<name>A0ACB9MWA6_BAUVA</name>
<accession>A0ACB9MWA6</accession>